<sequence length="374" mass="42881">MDFNSIRVALDHVTNEQDSASSKSQEIIQQITEEIEQALSRITTPSDQDSTASPTDHKSILNELKGKLNEIGPLLENTQNELDTALNEHQSLLEESFIPDISEANRHKTDFDISTLNQVIATHFYREGQFELGDSFLNESKELEAPIVRRSFQRMHRILEAIKNRNLEPALNWANNQYDRRTLNGCNIRFEIHSLKYVDILENRGCVEGLEYAKEFLAPFASAYWYKFRKVISCVIYAGRLNSSPYKEFVSSEKWEELAKQFTGLYCNVIGQPCKKSPLSVTIDAGCHILPTFIKEEPTEEIKMDDEFYFHSTFYCPASWELAGAYNPPMRLSCGHLVCWQTLVKLCNSNPLIVFKCPVCRARCKVNQCHGLFI</sequence>
<dbReference type="InterPro" id="IPR013144">
    <property type="entry name" value="CRA_dom"/>
</dbReference>
<dbReference type="PANTHER" id="PTHR12170:SF3">
    <property type="entry name" value="GH10162P"/>
    <property type="match status" value="1"/>
</dbReference>
<evidence type="ECO:0000313" key="3">
    <source>
        <dbReference type="Proteomes" id="UP001634393"/>
    </source>
</evidence>
<accession>A0ABD3RL92</accession>
<reference evidence="2 3" key="1">
    <citation type="submission" date="2024-12" db="EMBL/GenBank/DDBJ databases">
        <title>The unique morphological basis and parallel evolutionary history of personate flowers in Penstemon.</title>
        <authorList>
            <person name="Depatie T.H."/>
            <person name="Wessinger C.A."/>
        </authorList>
    </citation>
    <scope>NUCLEOTIDE SEQUENCE [LARGE SCALE GENOMIC DNA]</scope>
    <source>
        <strain evidence="2">WTNN_2</strain>
        <tissue evidence="2">Leaf</tissue>
    </source>
</reference>
<dbReference type="AlphaFoldDB" id="A0ABD3RL92"/>
<dbReference type="Pfam" id="PF10607">
    <property type="entry name" value="CTLH"/>
    <property type="match status" value="1"/>
</dbReference>
<dbReference type="InterPro" id="IPR013083">
    <property type="entry name" value="Znf_RING/FYVE/PHD"/>
</dbReference>
<dbReference type="InterPro" id="IPR045098">
    <property type="entry name" value="Fyv10_fam"/>
</dbReference>
<dbReference type="EMBL" id="JBJXBP010000008">
    <property type="protein sequence ID" value="KAL3813737.1"/>
    <property type="molecule type" value="Genomic_DNA"/>
</dbReference>
<dbReference type="SMART" id="SM00757">
    <property type="entry name" value="CRA"/>
    <property type="match status" value="1"/>
</dbReference>
<evidence type="ECO:0000313" key="2">
    <source>
        <dbReference type="EMBL" id="KAL3813737.1"/>
    </source>
</evidence>
<dbReference type="PANTHER" id="PTHR12170">
    <property type="entry name" value="MACROPHAGE ERYTHROBLAST ATTACHER-RELATED"/>
    <property type="match status" value="1"/>
</dbReference>
<keyword evidence="3" id="KW-1185">Reference proteome</keyword>
<proteinExistence type="predicted"/>
<protein>
    <recommendedName>
        <fullName evidence="1">CTLH domain-containing protein</fullName>
    </recommendedName>
</protein>
<dbReference type="SMART" id="SM00668">
    <property type="entry name" value="CTLH"/>
    <property type="match status" value="1"/>
</dbReference>
<name>A0ABD3RL92_9LAMI</name>
<feature type="domain" description="CTLH" evidence="1">
    <location>
        <begin position="151"/>
        <end position="208"/>
    </location>
</feature>
<dbReference type="PROSITE" id="PS50897">
    <property type="entry name" value="CTLH"/>
    <property type="match status" value="1"/>
</dbReference>
<dbReference type="InterPro" id="IPR006595">
    <property type="entry name" value="CTLH_C"/>
</dbReference>
<evidence type="ECO:0000259" key="1">
    <source>
        <dbReference type="PROSITE" id="PS50897"/>
    </source>
</evidence>
<organism evidence="2 3">
    <name type="scientific">Penstemon smallii</name>
    <dbReference type="NCBI Taxonomy" id="265156"/>
    <lineage>
        <taxon>Eukaryota</taxon>
        <taxon>Viridiplantae</taxon>
        <taxon>Streptophyta</taxon>
        <taxon>Embryophyta</taxon>
        <taxon>Tracheophyta</taxon>
        <taxon>Spermatophyta</taxon>
        <taxon>Magnoliopsida</taxon>
        <taxon>eudicotyledons</taxon>
        <taxon>Gunneridae</taxon>
        <taxon>Pentapetalae</taxon>
        <taxon>asterids</taxon>
        <taxon>lamiids</taxon>
        <taxon>Lamiales</taxon>
        <taxon>Plantaginaceae</taxon>
        <taxon>Cheloneae</taxon>
        <taxon>Penstemon</taxon>
    </lineage>
</organism>
<gene>
    <name evidence="2" type="ORF">ACJIZ3_015005</name>
</gene>
<dbReference type="SUPFAM" id="SSF57850">
    <property type="entry name" value="RING/U-box"/>
    <property type="match status" value="1"/>
</dbReference>
<comment type="caution">
    <text evidence="2">The sequence shown here is derived from an EMBL/GenBank/DDBJ whole genome shotgun (WGS) entry which is preliminary data.</text>
</comment>
<dbReference type="Gene3D" id="3.30.40.10">
    <property type="entry name" value="Zinc/RING finger domain, C3HC4 (zinc finger)"/>
    <property type="match status" value="1"/>
</dbReference>
<dbReference type="Proteomes" id="UP001634393">
    <property type="component" value="Unassembled WGS sequence"/>
</dbReference>
<dbReference type="InterPro" id="IPR024964">
    <property type="entry name" value="CTLH/CRA"/>
</dbReference>